<protein>
    <submittedName>
        <fullName evidence="12">Expressed protein</fullName>
    </submittedName>
</protein>
<comment type="subcellular location">
    <subcellularLocation>
        <location evidence="1">Nucleus</location>
    </subcellularLocation>
</comment>
<dbReference type="eggNOG" id="KOG1721">
    <property type="taxonomic scope" value="Eukaryota"/>
</dbReference>
<dbReference type="InterPro" id="IPR050806">
    <property type="entry name" value="pacC/RIM101"/>
</dbReference>
<dbReference type="FunFam" id="3.30.160.60:FF:002343">
    <property type="entry name" value="Zinc finger protein 33A"/>
    <property type="match status" value="1"/>
</dbReference>
<evidence type="ECO:0000256" key="3">
    <source>
        <dbReference type="ARBA" id="ARBA00022723"/>
    </source>
</evidence>
<dbReference type="GO" id="GO:0005634">
    <property type="term" value="C:nucleus"/>
    <property type="evidence" value="ECO:0007669"/>
    <property type="project" value="UniProtKB-SubCell"/>
</dbReference>
<feature type="domain" description="C2H2-type" evidence="11">
    <location>
        <begin position="90"/>
        <end position="117"/>
    </location>
</feature>
<feature type="compositionally biased region" description="Basic residues" evidence="10">
    <location>
        <begin position="190"/>
        <end position="201"/>
    </location>
</feature>
<evidence type="ECO:0000313" key="13">
    <source>
        <dbReference type="Proteomes" id="UP000007431"/>
    </source>
</evidence>
<reference evidence="12 13" key="1">
    <citation type="journal article" date="2010" name="Nat. Biotechnol.">
        <title>Genome sequence of the model mushroom Schizophyllum commune.</title>
        <authorList>
            <person name="Ohm R.A."/>
            <person name="de Jong J.F."/>
            <person name="Lugones L.G."/>
            <person name="Aerts A."/>
            <person name="Kothe E."/>
            <person name="Stajich J.E."/>
            <person name="de Vries R.P."/>
            <person name="Record E."/>
            <person name="Levasseur A."/>
            <person name="Baker S.E."/>
            <person name="Bartholomew K.A."/>
            <person name="Coutinho P.M."/>
            <person name="Erdmann S."/>
            <person name="Fowler T.J."/>
            <person name="Gathman A.C."/>
            <person name="Lombard V."/>
            <person name="Henrissat B."/>
            <person name="Knabe N."/>
            <person name="Kuees U."/>
            <person name="Lilly W.W."/>
            <person name="Lindquist E."/>
            <person name="Lucas S."/>
            <person name="Magnuson J.K."/>
            <person name="Piumi F."/>
            <person name="Raudaskoski M."/>
            <person name="Salamov A."/>
            <person name="Schmutz J."/>
            <person name="Schwarze F.W.M.R."/>
            <person name="vanKuyk P.A."/>
            <person name="Horton J.S."/>
            <person name="Grigoriev I.V."/>
            <person name="Woesten H.A.B."/>
        </authorList>
    </citation>
    <scope>NUCLEOTIDE SEQUENCE [LARGE SCALE GENOMIC DNA]</scope>
    <source>
        <strain evidence="13">H4-8 / FGSC 9210</strain>
    </source>
</reference>
<dbReference type="STRING" id="578458.D8PS93"/>
<dbReference type="PANTHER" id="PTHR47257">
    <property type="entry name" value="PH-RESPONSE TRANSCRIPTION FACTOR PACC/RIM101"/>
    <property type="match status" value="1"/>
</dbReference>
<dbReference type="Proteomes" id="UP000007431">
    <property type="component" value="Unassembled WGS sequence"/>
</dbReference>
<feature type="region of interest" description="Disordered" evidence="10">
    <location>
        <begin position="503"/>
        <end position="618"/>
    </location>
</feature>
<organism evidence="13">
    <name type="scientific">Schizophyllum commune (strain H4-8 / FGSC 9210)</name>
    <name type="common">Split gill fungus</name>
    <dbReference type="NCBI Taxonomy" id="578458"/>
    <lineage>
        <taxon>Eukaryota</taxon>
        <taxon>Fungi</taxon>
        <taxon>Dikarya</taxon>
        <taxon>Basidiomycota</taxon>
        <taxon>Agaricomycotina</taxon>
        <taxon>Agaricomycetes</taxon>
        <taxon>Agaricomycetidae</taxon>
        <taxon>Agaricales</taxon>
        <taxon>Schizophyllaceae</taxon>
        <taxon>Schizophyllum</taxon>
    </lineage>
</organism>
<dbReference type="InterPro" id="IPR013087">
    <property type="entry name" value="Znf_C2H2_type"/>
</dbReference>
<dbReference type="SMART" id="SM00355">
    <property type="entry name" value="ZnF_C2H2"/>
    <property type="match status" value="3"/>
</dbReference>
<feature type="region of interest" description="Disordered" evidence="10">
    <location>
        <begin position="107"/>
        <end position="207"/>
    </location>
</feature>
<feature type="region of interest" description="Disordered" evidence="10">
    <location>
        <begin position="394"/>
        <end position="460"/>
    </location>
</feature>
<evidence type="ECO:0000256" key="10">
    <source>
        <dbReference type="SAM" id="MobiDB-lite"/>
    </source>
</evidence>
<dbReference type="PROSITE" id="PS00028">
    <property type="entry name" value="ZINC_FINGER_C2H2_1"/>
    <property type="match status" value="3"/>
</dbReference>
<evidence type="ECO:0000313" key="12">
    <source>
        <dbReference type="EMBL" id="EFJ03900.1"/>
    </source>
</evidence>
<dbReference type="GO" id="GO:0008270">
    <property type="term" value="F:zinc ion binding"/>
    <property type="evidence" value="ECO:0007669"/>
    <property type="project" value="UniProtKB-KW"/>
</dbReference>
<dbReference type="EMBL" id="GL377302">
    <property type="protein sequence ID" value="EFJ03900.1"/>
    <property type="molecule type" value="Genomic_DNA"/>
</dbReference>
<feature type="compositionally biased region" description="Polar residues" evidence="10">
    <location>
        <begin position="1"/>
        <end position="11"/>
    </location>
</feature>
<dbReference type="Gene3D" id="3.30.160.60">
    <property type="entry name" value="Classic Zinc Finger"/>
    <property type="match status" value="2"/>
</dbReference>
<feature type="domain" description="C2H2-type" evidence="11">
    <location>
        <begin position="60"/>
        <end position="89"/>
    </location>
</feature>
<feature type="compositionally biased region" description="Basic and acidic residues" evidence="10">
    <location>
        <begin position="145"/>
        <end position="155"/>
    </location>
</feature>
<keyword evidence="13" id="KW-1185">Reference proteome</keyword>
<feature type="compositionally biased region" description="Low complexity" evidence="10">
    <location>
        <begin position="157"/>
        <end position="172"/>
    </location>
</feature>
<feature type="compositionally biased region" description="Basic and acidic residues" evidence="10">
    <location>
        <begin position="666"/>
        <end position="685"/>
    </location>
</feature>
<evidence type="ECO:0000256" key="9">
    <source>
        <dbReference type="PROSITE-ProRule" id="PRU00042"/>
    </source>
</evidence>
<evidence type="ECO:0000256" key="8">
    <source>
        <dbReference type="ARBA" id="ARBA00038089"/>
    </source>
</evidence>
<feature type="compositionally biased region" description="Basic and acidic residues" evidence="10">
    <location>
        <begin position="107"/>
        <end position="117"/>
    </location>
</feature>
<feature type="compositionally biased region" description="Low complexity" evidence="10">
    <location>
        <begin position="438"/>
        <end position="452"/>
    </location>
</feature>
<evidence type="ECO:0000259" key="11">
    <source>
        <dbReference type="PROSITE" id="PS50157"/>
    </source>
</evidence>
<evidence type="ECO:0000256" key="6">
    <source>
        <dbReference type="ARBA" id="ARBA00022833"/>
    </source>
</evidence>
<dbReference type="PANTHER" id="PTHR47257:SF1">
    <property type="entry name" value="PH-RESPONSE TRANSCRIPTION FACTOR PACC_RIM101"/>
    <property type="match status" value="1"/>
</dbReference>
<dbReference type="InterPro" id="IPR036236">
    <property type="entry name" value="Znf_C2H2_sf"/>
</dbReference>
<name>D8PS93_SCHCM</name>
<feature type="compositionally biased region" description="Basic and acidic residues" evidence="10">
    <location>
        <begin position="511"/>
        <end position="527"/>
    </location>
</feature>
<evidence type="ECO:0000256" key="5">
    <source>
        <dbReference type="ARBA" id="ARBA00022771"/>
    </source>
</evidence>
<keyword evidence="7" id="KW-0539">Nucleus</keyword>
<gene>
    <name evidence="12" type="ORF">SCHCODRAFT_255641</name>
</gene>
<evidence type="ECO:0000256" key="1">
    <source>
        <dbReference type="ARBA" id="ARBA00004123"/>
    </source>
</evidence>
<keyword evidence="6" id="KW-0862">Zinc</keyword>
<feature type="compositionally biased region" description="Low complexity" evidence="10">
    <location>
        <begin position="134"/>
        <end position="144"/>
    </location>
</feature>
<keyword evidence="2" id="KW-0678">Repressor</keyword>
<comment type="similarity">
    <text evidence="8">Belongs to the pacC/RIM101 family.</text>
</comment>
<dbReference type="VEuPathDB" id="FungiDB:SCHCODRAFT_02488590"/>
<feature type="compositionally biased region" description="Low complexity" evidence="10">
    <location>
        <begin position="372"/>
        <end position="381"/>
    </location>
</feature>
<dbReference type="GO" id="GO:0045944">
    <property type="term" value="P:positive regulation of transcription by RNA polymerase II"/>
    <property type="evidence" value="ECO:0007669"/>
    <property type="project" value="TreeGrafter"/>
</dbReference>
<evidence type="ECO:0000256" key="2">
    <source>
        <dbReference type="ARBA" id="ARBA00022491"/>
    </source>
</evidence>
<feature type="region of interest" description="Disordered" evidence="10">
    <location>
        <begin position="346"/>
        <end position="381"/>
    </location>
</feature>
<dbReference type="HOGENOM" id="CLU_024218_0_0_1"/>
<feature type="compositionally biased region" description="Low complexity" evidence="10">
    <location>
        <begin position="529"/>
        <end position="542"/>
    </location>
</feature>
<accession>D8PS93</accession>
<dbReference type="OMA" id="RVNPSYD"/>
<keyword evidence="3" id="KW-0479">Metal-binding</keyword>
<evidence type="ECO:0000256" key="4">
    <source>
        <dbReference type="ARBA" id="ARBA00022737"/>
    </source>
</evidence>
<dbReference type="InParanoid" id="D8PS93"/>
<keyword evidence="4" id="KW-0677">Repeat</keyword>
<proteinExistence type="inferred from homology"/>
<feature type="compositionally biased region" description="Low complexity" evidence="10">
    <location>
        <begin position="405"/>
        <end position="416"/>
    </location>
</feature>
<dbReference type="SUPFAM" id="SSF57667">
    <property type="entry name" value="beta-beta-alpha zinc fingers"/>
    <property type="match status" value="2"/>
</dbReference>
<feature type="region of interest" description="Disordered" evidence="10">
    <location>
        <begin position="666"/>
        <end position="693"/>
    </location>
</feature>
<evidence type="ECO:0000256" key="7">
    <source>
        <dbReference type="ARBA" id="ARBA00023242"/>
    </source>
</evidence>
<feature type="region of interest" description="Disordered" evidence="10">
    <location>
        <begin position="1"/>
        <end position="22"/>
    </location>
</feature>
<dbReference type="PROSITE" id="PS50157">
    <property type="entry name" value="ZINC_FINGER_C2H2_2"/>
    <property type="match status" value="2"/>
</dbReference>
<sequence length="707" mass="78358">MTAPAPNSQASDRPPSPARSGDAHRCQWVDCTLDFSDPEVLYNHLCNDHIGRKSTNNLCLTCKWKDCTVTCAKRDHITSHMRVHTPLKPHICEICKKSFKRPQDLKKHEKIHTEEHHQQHKHSKAITVQDPAYVSRVRGSSVSRAPEDYSSKHLDVPSARMPSSRSSSDGGSHYVHTPSPEITSPMDHRDHHRRSHSHHTPPSHMFMPNDSLPQWEVLRPEAHASAGQKRSHDFMDDFFTDMKKRRVSPSYDPRMAERLNQLAAYQSQDVGFNPRSVSFDIRTPEELSAVNEFLVTLGRSVAARTVPISQQQQQQQQQHMAQQQAPALDDFTADLFDTASLNQLGLAGLPGMPPPSPPNHFATSNGQGMHRSSMSSSSSGYSVYPNLEDAFPIPPMPDYQHAPISHHSNSRRASASKYSNMGGYGNYQHQPTPPLEISSPHSSVSTPLTSTPPHLPEHQHLPDHQLLADFDYLRPTRGPAPAAHLAADYAAAGKAMRTIVPLKSVPPARPATRDAAEVQEAPADRTSRRSVSPGPRSGGFSRLYPLLTSGDADLKLPPLASRGEGREQGVSLPSIRDLSSSTRGSPGRAYPRLSDVDAGRAGGSGSTPGPEKRASSEELARDMGRIDLKAGENSVADKRRHAMLIRELLVSINEQYKRRLAEERERERIVEDESDVEMRTPRSEQLEIDELEASPMVRPRDVEMLAA</sequence>
<keyword evidence="5 9" id="KW-0863">Zinc-finger</keyword>
<dbReference type="AlphaFoldDB" id="D8PS93"/>